<dbReference type="GO" id="GO:0047115">
    <property type="term" value="F:trans-1,2-dihydrobenzene-1,2-diol dehydrogenase activity"/>
    <property type="evidence" value="ECO:0007669"/>
    <property type="project" value="UniProtKB-EC"/>
</dbReference>
<evidence type="ECO:0000256" key="6">
    <source>
        <dbReference type="ARBA" id="ARBA00042926"/>
    </source>
</evidence>
<feature type="domain" description="Gfo/Idh/MocA-like oxidoreductase N-terminal" evidence="11">
    <location>
        <begin position="3"/>
        <end position="99"/>
    </location>
</feature>
<dbReference type="EMBL" id="CACVKT020002679">
    <property type="protein sequence ID" value="CAC5379346.1"/>
    <property type="molecule type" value="Genomic_DNA"/>
</dbReference>
<dbReference type="InterPro" id="IPR055170">
    <property type="entry name" value="GFO_IDH_MocA-like_dom"/>
</dbReference>
<dbReference type="Pfam" id="PF01408">
    <property type="entry name" value="GFO_IDH_MocA"/>
    <property type="match status" value="1"/>
</dbReference>
<sequence>MSAQDHQIVAVVSRSVDRAKKFASKFEIPKTYDSYEKFANDPEIDVVYIGSVCTEHVRLTVIMLKSGKHVLCEKPCSISTEEVKMVNKLAKEKNLFFMEGLWVRCFPTYKKIREELKAGTIGDPQMVSVRFCTHVNFHDLAANEKYPSETGGYLLEAGIYTVQFALMVYEEMPVSITAVGDVIENGYDVDDCIILTFSKGQKACLMCSSKCCHERNTAIINGTKGSIEVVSPFYCPEEVVLPSGIFRNELPPGFCPFIWINASGLRYEAEEVRRCIKNGLLECPDFTHKESEIVHTIIDEAAKQIGRNIPHTPIKVEL</sequence>
<dbReference type="Gene3D" id="3.30.360.10">
    <property type="entry name" value="Dihydrodipicolinate Reductase, domain 2"/>
    <property type="match status" value="1"/>
</dbReference>
<dbReference type="AlphaFoldDB" id="A0A6J8B729"/>
<dbReference type="InterPro" id="IPR050984">
    <property type="entry name" value="Gfo/Idh/MocA_domain"/>
</dbReference>
<evidence type="ECO:0000313" key="14">
    <source>
        <dbReference type="Proteomes" id="UP000507470"/>
    </source>
</evidence>
<evidence type="ECO:0000259" key="12">
    <source>
        <dbReference type="Pfam" id="PF22725"/>
    </source>
</evidence>
<dbReference type="SUPFAM" id="SSF51735">
    <property type="entry name" value="NAD(P)-binding Rossmann-fold domains"/>
    <property type="match status" value="1"/>
</dbReference>
<dbReference type="PANTHER" id="PTHR22604">
    <property type="entry name" value="OXIDOREDUCTASES"/>
    <property type="match status" value="1"/>
</dbReference>
<evidence type="ECO:0000256" key="2">
    <source>
        <dbReference type="ARBA" id="ARBA00023002"/>
    </source>
</evidence>
<evidence type="ECO:0000256" key="10">
    <source>
        <dbReference type="ARBA" id="ARBA00049233"/>
    </source>
</evidence>
<organism evidence="13 14">
    <name type="scientific">Mytilus coruscus</name>
    <name type="common">Sea mussel</name>
    <dbReference type="NCBI Taxonomy" id="42192"/>
    <lineage>
        <taxon>Eukaryota</taxon>
        <taxon>Metazoa</taxon>
        <taxon>Spiralia</taxon>
        <taxon>Lophotrochozoa</taxon>
        <taxon>Mollusca</taxon>
        <taxon>Bivalvia</taxon>
        <taxon>Autobranchia</taxon>
        <taxon>Pteriomorphia</taxon>
        <taxon>Mytilida</taxon>
        <taxon>Mytiloidea</taxon>
        <taxon>Mytilidae</taxon>
        <taxon>Mytilinae</taxon>
        <taxon>Mytilus</taxon>
    </lineage>
</organism>
<accession>A0A6J8B729</accession>
<reference evidence="13 14" key="1">
    <citation type="submission" date="2020-06" db="EMBL/GenBank/DDBJ databases">
        <authorList>
            <person name="Li R."/>
            <person name="Bekaert M."/>
        </authorList>
    </citation>
    <scope>NUCLEOTIDE SEQUENCE [LARGE SCALE GENOMIC DNA]</scope>
    <source>
        <strain evidence="14">wild</strain>
    </source>
</reference>
<evidence type="ECO:0000313" key="13">
    <source>
        <dbReference type="EMBL" id="CAC5379346.1"/>
    </source>
</evidence>
<dbReference type="OrthoDB" id="2129491at2759"/>
<dbReference type="Proteomes" id="UP000507470">
    <property type="component" value="Unassembled WGS sequence"/>
</dbReference>
<dbReference type="GO" id="GO:0000166">
    <property type="term" value="F:nucleotide binding"/>
    <property type="evidence" value="ECO:0007669"/>
    <property type="project" value="InterPro"/>
</dbReference>
<comment type="similarity">
    <text evidence="1">Belongs to the Gfo/Idh/MocA family.</text>
</comment>
<evidence type="ECO:0000259" key="11">
    <source>
        <dbReference type="Pfam" id="PF01408"/>
    </source>
</evidence>
<evidence type="ECO:0000256" key="1">
    <source>
        <dbReference type="ARBA" id="ARBA00010928"/>
    </source>
</evidence>
<dbReference type="SUPFAM" id="SSF55347">
    <property type="entry name" value="Glyceraldehyde-3-phosphate dehydrogenase-like, C-terminal domain"/>
    <property type="match status" value="1"/>
</dbReference>
<dbReference type="Pfam" id="PF22725">
    <property type="entry name" value="GFO_IDH_MocA_C3"/>
    <property type="match status" value="1"/>
</dbReference>
<evidence type="ECO:0000256" key="9">
    <source>
        <dbReference type="ARBA" id="ARBA00047423"/>
    </source>
</evidence>
<gene>
    <name evidence="13" type="ORF">MCOR_15421</name>
</gene>
<comment type="catalytic activity">
    <reaction evidence="10">
        <text>D-xylose + NADP(+) = D-xylono-1,5-lactone + NADPH + H(+)</text>
        <dbReference type="Rhea" id="RHEA:22000"/>
        <dbReference type="ChEBI" id="CHEBI:15378"/>
        <dbReference type="ChEBI" id="CHEBI:15867"/>
        <dbReference type="ChEBI" id="CHEBI:53455"/>
        <dbReference type="ChEBI" id="CHEBI:57783"/>
        <dbReference type="ChEBI" id="CHEBI:58349"/>
        <dbReference type="EC" id="1.1.1.179"/>
    </reaction>
</comment>
<dbReference type="GO" id="GO:0047837">
    <property type="term" value="F:D-xylose 1-dehydrogenase (NADP+) activity"/>
    <property type="evidence" value="ECO:0007669"/>
    <property type="project" value="UniProtKB-EC"/>
</dbReference>
<evidence type="ECO:0000256" key="3">
    <source>
        <dbReference type="ARBA" id="ARBA00038853"/>
    </source>
</evidence>
<keyword evidence="14" id="KW-1185">Reference proteome</keyword>
<comment type="catalytic activity">
    <reaction evidence="9">
        <text>(1R,2R)-1,2-dihydrobenzene-1,2-diol + NADP(+) = catechol + NADPH + H(+)</text>
        <dbReference type="Rhea" id="RHEA:16729"/>
        <dbReference type="ChEBI" id="CHEBI:10702"/>
        <dbReference type="ChEBI" id="CHEBI:15378"/>
        <dbReference type="ChEBI" id="CHEBI:18135"/>
        <dbReference type="ChEBI" id="CHEBI:57783"/>
        <dbReference type="ChEBI" id="CHEBI:58349"/>
        <dbReference type="EC" id="1.3.1.20"/>
    </reaction>
</comment>
<feature type="domain" description="GFO/IDH/MocA-like oxidoreductase" evidence="12">
    <location>
        <begin position="109"/>
        <end position="228"/>
    </location>
</feature>
<keyword evidence="2 13" id="KW-0560">Oxidoreductase</keyword>
<dbReference type="Gene3D" id="3.40.50.720">
    <property type="entry name" value="NAD(P)-binding Rossmann-like Domain"/>
    <property type="match status" value="1"/>
</dbReference>
<evidence type="ECO:0000256" key="7">
    <source>
        <dbReference type="ARBA" id="ARBA00042988"/>
    </source>
</evidence>
<dbReference type="InterPro" id="IPR036291">
    <property type="entry name" value="NAD(P)-bd_dom_sf"/>
</dbReference>
<proteinExistence type="inferred from homology"/>
<dbReference type="EC" id="1.3.1.20" evidence="3"/>
<protein>
    <recommendedName>
        <fullName evidence="5">Trans-1,2-dihydrobenzene-1,2-diol dehydrogenase</fullName>
        <ecNumber evidence="4">1.1.1.179</ecNumber>
        <ecNumber evidence="3">1.3.1.20</ecNumber>
    </recommendedName>
    <alternativeName>
        <fullName evidence="8">D-xylose 1-dehydrogenase</fullName>
    </alternativeName>
    <alternativeName>
        <fullName evidence="7">D-xylose-NADP dehydrogenase</fullName>
    </alternativeName>
    <alternativeName>
        <fullName evidence="6">Dimeric dihydrodiol dehydrogenase</fullName>
    </alternativeName>
</protein>
<evidence type="ECO:0000256" key="8">
    <source>
        <dbReference type="ARBA" id="ARBA00043025"/>
    </source>
</evidence>
<evidence type="ECO:0000256" key="5">
    <source>
        <dbReference type="ARBA" id="ARBA00040603"/>
    </source>
</evidence>
<dbReference type="EC" id="1.1.1.179" evidence="4"/>
<dbReference type="PANTHER" id="PTHR22604:SF105">
    <property type="entry name" value="TRANS-1,2-DIHYDROBENZENE-1,2-DIOL DEHYDROGENASE"/>
    <property type="match status" value="1"/>
</dbReference>
<dbReference type="InterPro" id="IPR000683">
    <property type="entry name" value="Gfo/Idh/MocA-like_OxRdtase_N"/>
</dbReference>
<name>A0A6J8B729_MYTCO</name>
<evidence type="ECO:0000256" key="4">
    <source>
        <dbReference type="ARBA" id="ARBA00038984"/>
    </source>
</evidence>